<evidence type="ECO:0000256" key="4">
    <source>
        <dbReference type="ARBA" id="ARBA00005072"/>
    </source>
</evidence>
<dbReference type="GO" id="GO:0009097">
    <property type="term" value="P:isoleucine biosynthetic process"/>
    <property type="evidence" value="ECO:0007669"/>
    <property type="project" value="UniProtKB-UniPathway"/>
</dbReference>
<dbReference type="AlphaFoldDB" id="A0A344UTJ2"/>
<comment type="catalytic activity">
    <reaction evidence="13">
        <text>L-isoleucine + 2-oxoglutarate = (S)-3-methyl-2-oxopentanoate + L-glutamate</text>
        <dbReference type="Rhea" id="RHEA:24801"/>
        <dbReference type="ChEBI" id="CHEBI:16810"/>
        <dbReference type="ChEBI" id="CHEBI:29985"/>
        <dbReference type="ChEBI" id="CHEBI:35146"/>
        <dbReference type="ChEBI" id="CHEBI:58045"/>
        <dbReference type="EC" id="2.6.1.42"/>
    </reaction>
</comment>
<evidence type="ECO:0000256" key="3">
    <source>
        <dbReference type="ARBA" id="ARBA00004931"/>
    </source>
</evidence>
<evidence type="ECO:0000256" key="8">
    <source>
        <dbReference type="ARBA" id="ARBA00022605"/>
    </source>
</evidence>
<keyword evidence="11" id="KW-0100">Branched-chain amino acid biosynthesis</keyword>
<dbReference type="PANTHER" id="PTHR11825:SF44">
    <property type="entry name" value="BRANCHED-CHAIN-AMINO-ACID AMINOTRANSFERASE"/>
    <property type="match status" value="1"/>
</dbReference>
<evidence type="ECO:0000256" key="9">
    <source>
        <dbReference type="ARBA" id="ARBA00022679"/>
    </source>
</evidence>
<dbReference type="CDD" id="cd01557">
    <property type="entry name" value="BCAT_beta_family"/>
    <property type="match status" value="1"/>
</dbReference>
<evidence type="ECO:0000256" key="10">
    <source>
        <dbReference type="ARBA" id="ARBA00022898"/>
    </source>
</evidence>
<name>A0A344UTJ2_9ACTN</name>
<evidence type="ECO:0000256" key="13">
    <source>
        <dbReference type="ARBA" id="ARBA00048798"/>
    </source>
</evidence>
<evidence type="ECO:0000313" key="16">
    <source>
        <dbReference type="EMBL" id="AXE38590.1"/>
    </source>
</evidence>
<comment type="pathway">
    <text evidence="3">Amino-acid biosynthesis; L-valine biosynthesis; L-valine from pyruvate: step 4/4.</text>
</comment>
<dbReference type="NCBIfam" id="TIGR01123">
    <property type="entry name" value="ilvE_II"/>
    <property type="match status" value="1"/>
</dbReference>
<keyword evidence="10" id="KW-0663">Pyridoxal phosphate</keyword>
<keyword evidence="7 16" id="KW-0032">Aminotransferase</keyword>
<comment type="catalytic activity">
    <reaction evidence="12">
        <text>L-valine + 2-oxoglutarate = 3-methyl-2-oxobutanoate + L-glutamate</text>
        <dbReference type="Rhea" id="RHEA:24813"/>
        <dbReference type="ChEBI" id="CHEBI:11851"/>
        <dbReference type="ChEBI" id="CHEBI:16810"/>
        <dbReference type="ChEBI" id="CHEBI:29985"/>
        <dbReference type="ChEBI" id="CHEBI:57762"/>
        <dbReference type="EC" id="2.6.1.42"/>
    </reaction>
</comment>
<dbReference type="InterPro" id="IPR001544">
    <property type="entry name" value="Aminotrans_IV"/>
</dbReference>
<dbReference type="UniPathway" id="UPA00048">
    <property type="reaction ID" value="UER00073"/>
</dbReference>
<dbReference type="KEGG" id="acij:JS278_01419"/>
<comment type="pathway">
    <text evidence="2">Amino-acid biosynthesis; L-isoleucine biosynthesis; L-isoleucine from 2-oxobutanoate: step 4/4.</text>
</comment>
<dbReference type="GO" id="GO:0009098">
    <property type="term" value="P:L-leucine biosynthetic process"/>
    <property type="evidence" value="ECO:0007669"/>
    <property type="project" value="UniProtKB-UniPathway"/>
</dbReference>
<dbReference type="GO" id="GO:0052655">
    <property type="term" value="F:L-valine-2-oxoglutarate transaminase activity"/>
    <property type="evidence" value="ECO:0007669"/>
    <property type="project" value="RHEA"/>
</dbReference>
<dbReference type="SUPFAM" id="SSF56752">
    <property type="entry name" value="D-aminoacid aminotransferase-like PLP-dependent enzymes"/>
    <property type="match status" value="1"/>
</dbReference>
<dbReference type="GO" id="GO:0052656">
    <property type="term" value="F:L-isoleucine-2-oxoglutarate transaminase activity"/>
    <property type="evidence" value="ECO:0007669"/>
    <property type="project" value="RHEA"/>
</dbReference>
<evidence type="ECO:0000256" key="14">
    <source>
        <dbReference type="ARBA" id="ARBA00049229"/>
    </source>
</evidence>
<dbReference type="EMBL" id="CP025198">
    <property type="protein sequence ID" value="AXE38590.1"/>
    <property type="molecule type" value="Genomic_DNA"/>
</dbReference>
<dbReference type="InterPro" id="IPR033939">
    <property type="entry name" value="BCAT_family"/>
</dbReference>
<evidence type="ECO:0000256" key="12">
    <source>
        <dbReference type="ARBA" id="ARBA00048212"/>
    </source>
</evidence>
<dbReference type="GO" id="GO:0052654">
    <property type="term" value="F:L-leucine-2-oxoglutarate transaminase activity"/>
    <property type="evidence" value="ECO:0007669"/>
    <property type="project" value="RHEA"/>
</dbReference>
<dbReference type="Proteomes" id="UP000251995">
    <property type="component" value="Chromosome"/>
</dbReference>
<evidence type="ECO:0000256" key="2">
    <source>
        <dbReference type="ARBA" id="ARBA00004824"/>
    </source>
</evidence>
<dbReference type="InterPro" id="IPR043131">
    <property type="entry name" value="BCAT-like_N"/>
</dbReference>
<dbReference type="PIRSF" id="PIRSF006468">
    <property type="entry name" value="BCAT1"/>
    <property type="match status" value="1"/>
</dbReference>
<dbReference type="PANTHER" id="PTHR11825">
    <property type="entry name" value="SUBGROUP IIII AMINOTRANSFERASE"/>
    <property type="match status" value="1"/>
</dbReference>
<comment type="cofactor">
    <cofactor evidence="1">
        <name>pyridoxal 5'-phosphate</name>
        <dbReference type="ChEBI" id="CHEBI:597326"/>
    </cofactor>
</comment>
<keyword evidence="8" id="KW-0028">Amino-acid biosynthesis</keyword>
<accession>A0A344UTJ2</accession>
<dbReference type="Pfam" id="PF01063">
    <property type="entry name" value="Aminotran_4"/>
    <property type="match status" value="1"/>
</dbReference>
<evidence type="ECO:0000313" key="17">
    <source>
        <dbReference type="Proteomes" id="UP000251995"/>
    </source>
</evidence>
<comment type="similarity">
    <text evidence="5">Belongs to the class-IV pyridoxal-phosphate-dependent aminotransferase family.</text>
</comment>
<dbReference type="InterPro" id="IPR043132">
    <property type="entry name" value="BCAT-like_C"/>
</dbReference>
<evidence type="ECO:0000256" key="15">
    <source>
        <dbReference type="PIRSR" id="PIRSR006468-1"/>
    </source>
</evidence>
<keyword evidence="17" id="KW-1185">Reference proteome</keyword>
<gene>
    <name evidence="16" type="primary">ilvE</name>
    <name evidence="16" type="ORF">JS278_01419</name>
</gene>
<dbReference type="NCBIfam" id="NF009897">
    <property type="entry name" value="PRK13357.1"/>
    <property type="match status" value="1"/>
</dbReference>
<dbReference type="InterPro" id="IPR005786">
    <property type="entry name" value="B_amino_transII"/>
</dbReference>
<dbReference type="Gene3D" id="3.20.10.10">
    <property type="entry name" value="D-amino Acid Aminotransferase, subunit A, domain 2"/>
    <property type="match status" value="1"/>
</dbReference>
<comment type="catalytic activity">
    <reaction evidence="14">
        <text>L-leucine + 2-oxoglutarate = 4-methyl-2-oxopentanoate + L-glutamate</text>
        <dbReference type="Rhea" id="RHEA:18321"/>
        <dbReference type="ChEBI" id="CHEBI:16810"/>
        <dbReference type="ChEBI" id="CHEBI:17865"/>
        <dbReference type="ChEBI" id="CHEBI:29985"/>
        <dbReference type="ChEBI" id="CHEBI:57427"/>
        <dbReference type="EC" id="2.6.1.42"/>
    </reaction>
</comment>
<dbReference type="UniPathway" id="UPA00049">
    <property type="reaction ID" value="UER00062"/>
</dbReference>
<reference evidence="16 17" key="1">
    <citation type="submission" date="2017-12" db="EMBL/GenBank/DDBJ databases">
        <title>The whole genome sequence of the Acidipropionibacterium virtanenii sp. nov. type strain JS278.</title>
        <authorList>
            <person name="Laine P."/>
            <person name="Deptula P."/>
            <person name="Varmanen P."/>
            <person name="Auvinen P."/>
        </authorList>
    </citation>
    <scope>NUCLEOTIDE SEQUENCE [LARGE SCALE GENOMIC DNA]</scope>
    <source>
        <strain evidence="16 17">JS278</strain>
    </source>
</reference>
<comment type="pathway">
    <text evidence="4">Amino-acid biosynthesis; L-leucine biosynthesis; L-leucine from 3-methyl-2-oxobutanoate: step 4/4.</text>
</comment>
<dbReference type="EC" id="2.6.1.42" evidence="6"/>
<keyword evidence="9 16" id="KW-0808">Transferase</keyword>
<dbReference type="InterPro" id="IPR036038">
    <property type="entry name" value="Aminotransferase-like"/>
</dbReference>
<protein>
    <recommendedName>
        <fullName evidence="6">branched-chain-amino-acid transaminase</fullName>
        <ecNumber evidence="6">2.6.1.42</ecNumber>
    </recommendedName>
</protein>
<evidence type="ECO:0000256" key="6">
    <source>
        <dbReference type="ARBA" id="ARBA00013053"/>
    </source>
</evidence>
<dbReference type="RefSeq" id="WP_114044574.1">
    <property type="nucleotide sequence ID" value="NZ_CP025198.1"/>
</dbReference>
<evidence type="ECO:0000256" key="11">
    <source>
        <dbReference type="ARBA" id="ARBA00023304"/>
    </source>
</evidence>
<dbReference type="GO" id="GO:0009099">
    <property type="term" value="P:L-valine biosynthetic process"/>
    <property type="evidence" value="ECO:0007669"/>
    <property type="project" value="UniProtKB-UniPathway"/>
</dbReference>
<evidence type="ECO:0000256" key="7">
    <source>
        <dbReference type="ARBA" id="ARBA00022576"/>
    </source>
</evidence>
<sequence length="363" mass="39357">MSLTFAAQKDLAWSADETISALHADPRFGEKFADHMAIATWTPDDGWHDDKVVDYGPLDVNPASAVLHYAQEIFEGLKAYRHADGSVWLFRPEANAARFANSARRLALPVLPEEDFVASVLQIAATDARWVPDAGESGEKTLYLRPFMIAYEDFLGVAPAKKVLYSVITSPVGAYFAGGVKPVRIWLETKSSRTAPGGTGEAKCGGNYATSLLAQEEAYAKGCSQVLFADAVEHAWIEELGGMNIMAVSADHELITPELSGTILHGVTRRSILDMAPDLGLTPVERRLGVSELLDGIRSGRFPEVFACGTAAVVTPIGSLVDESGETTVKEQTGEITMAIRNRLLDIQFGRAEDSRGWLRQVC</sequence>
<organism evidence="16 17">
    <name type="scientific">Acidipropionibacterium virtanenii</name>
    <dbReference type="NCBI Taxonomy" id="2057246"/>
    <lineage>
        <taxon>Bacteria</taxon>
        <taxon>Bacillati</taxon>
        <taxon>Actinomycetota</taxon>
        <taxon>Actinomycetes</taxon>
        <taxon>Propionibacteriales</taxon>
        <taxon>Propionibacteriaceae</taxon>
        <taxon>Acidipropionibacterium</taxon>
    </lineage>
</organism>
<feature type="modified residue" description="N6-(pyridoxal phosphate)lysine" evidence="15">
    <location>
        <position position="203"/>
    </location>
</feature>
<dbReference type="Gene3D" id="3.30.470.10">
    <property type="match status" value="1"/>
</dbReference>
<evidence type="ECO:0000256" key="5">
    <source>
        <dbReference type="ARBA" id="ARBA00009320"/>
    </source>
</evidence>
<proteinExistence type="inferred from homology"/>
<dbReference type="UniPathway" id="UPA00047">
    <property type="reaction ID" value="UER00058"/>
</dbReference>
<dbReference type="OrthoDB" id="9804984at2"/>
<evidence type="ECO:0000256" key="1">
    <source>
        <dbReference type="ARBA" id="ARBA00001933"/>
    </source>
</evidence>